<evidence type="ECO:0000313" key="2">
    <source>
        <dbReference type="Proteomes" id="UP001164250"/>
    </source>
</evidence>
<sequence>MHSNTPCLCVSHGLLSSYSMQQVIIGFDTTEMIKEMELPILGPSEIGFGIDEIEGEDSDVEDDEEDEGEEDDSYDDEWVNVLEDEDEDETLGDWAKLDTMRSSHPMYFAKKLSEAASDDPVDWMEEPPAGLAIQGFLRPALIEEHSDIQKHISSNQSHDADIDQVGIIVENEPENLHIVNGHRHGSESSKDNSILEEESKKVDIPMNGTSFYKLEMIKVQLILAHGYQVYKMFLKQNGMPAIVEVEDVRTAQPDAIVHSAAKIISHLKAGGEKTKLALKSLCWRSKGIQVEEAALIAVDSLGFDLRVCSGTQIQTLRFAFKTRATSEYSAERQLNDLLFPKINPKPQKRKQTDVTK</sequence>
<protein>
    <submittedName>
        <fullName evidence="1">Uncharacterized protein</fullName>
    </submittedName>
</protein>
<name>A0ACC1BJV1_9ROSI</name>
<proteinExistence type="predicted"/>
<reference evidence="2" key="1">
    <citation type="journal article" date="2023" name="G3 (Bethesda)">
        <title>Genome assembly and association tests identify interacting loci associated with vigor, precocity, and sex in interspecific pistachio rootstocks.</title>
        <authorList>
            <person name="Palmer W."/>
            <person name="Jacygrad E."/>
            <person name="Sagayaradj S."/>
            <person name="Cavanaugh K."/>
            <person name="Han R."/>
            <person name="Bertier L."/>
            <person name="Beede B."/>
            <person name="Kafkas S."/>
            <person name="Golino D."/>
            <person name="Preece J."/>
            <person name="Michelmore R."/>
        </authorList>
    </citation>
    <scope>NUCLEOTIDE SEQUENCE [LARGE SCALE GENOMIC DNA]</scope>
</reference>
<evidence type="ECO:0000313" key="1">
    <source>
        <dbReference type="EMBL" id="KAJ0099127.1"/>
    </source>
</evidence>
<keyword evidence="2" id="KW-1185">Reference proteome</keyword>
<accession>A0ACC1BJV1</accession>
<dbReference type="EMBL" id="CM047900">
    <property type="protein sequence ID" value="KAJ0099127.1"/>
    <property type="molecule type" value="Genomic_DNA"/>
</dbReference>
<organism evidence="1 2">
    <name type="scientific">Pistacia atlantica</name>
    <dbReference type="NCBI Taxonomy" id="434234"/>
    <lineage>
        <taxon>Eukaryota</taxon>
        <taxon>Viridiplantae</taxon>
        <taxon>Streptophyta</taxon>
        <taxon>Embryophyta</taxon>
        <taxon>Tracheophyta</taxon>
        <taxon>Spermatophyta</taxon>
        <taxon>Magnoliopsida</taxon>
        <taxon>eudicotyledons</taxon>
        <taxon>Gunneridae</taxon>
        <taxon>Pentapetalae</taxon>
        <taxon>rosids</taxon>
        <taxon>malvids</taxon>
        <taxon>Sapindales</taxon>
        <taxon>Anacardiaceae</taxon>
        <taxon>Pistacia</taxon>
    </lineage>
</organism>
<comment type="caution">
    <text evidence="1">The sequence shown here is derived from an EMBL/GenBank/DDBJ whole genome shotgun (WGS) entry which is preliminary data.</text>
</comment>
<gene>
    <name evidence="1" type="ORF">Patl1_20229</name>
</gene>
<dbReference type="Proteomes" id="UP001164250">
    <property type="component" value="Chromosome 4"/>
</dbReference>